<keyword evidence="2" id="KW-1185">Reference proteome</keyword>
<sequence length="30" mass="3478">MVPPSIGTLCFFHVYTITSMFESRAWTIKN</sequence>
<reference evidence="1" key="2">
    <citation type="journal article" date="2023" name="Int. J. Mol. Sci.">
        <title>De Novo Assembly and Annotation of 11 Diverse Shrub Willow (Salix) Genomes Reveals Novel Gene Organization in Sex-Linked Regions.</title>
        <authorList>
            <person name="Hyden B."/>
            <person name="Feng K."/>
            <person name="Yates T.B."/>
            <person name="Jawdy S."/>
            <person name="Cereghino C."/>
            <person name="Smart L.B."/>
            <person name="Muchero W."/>
        </authorList>
    </citation>
    <scope>NUCLEOTIDE SEQUENCE</scope>
    <source>
        <tissue evidence="1">Shoot tip</tissue>
    </source>
</reference>
<evidence type="ECO:0000313" key="1">
    <source>
        <dbReference type="EMBL" id="KAJ6690973.1"/>
    </source>
</evidence>
<dbReference type="Proteomes" id="UP001151752">
    <property type="component" value="Chromosome 17"/>
</dbReference>
<dbReference type="EMBL" id="JAPFFM010000018">
    <property type="protein sequence ID" value="KAJ6690973.1"/>
    <property type="molecule type" value="Genomic_DNA"/>
</dbReference>
<dbReference type="AlphaFoldDB" id="A0A9Q0PMH7"/>
<name>A0A9Q0PMH7_9ROSI</name>
<reference evidence="1" key="1">
    <citation type="submission" date="2022-11" db="EMBL/GenBank/DDBJ databases">
        <authorList>
            <person name="Hyden B.L."/>
            <person name="Feng K."/>
            <person name="Yates T."/>
            <person name="Jawdy S."/>
            <person name="Smart L.B."/>
            <person name="Muchero W."/>
        </authorList>
    </citation>
    <scope>NUCLEOTIDE SEQUENCE</scope>
    <source>
        <tissue evidence="1">Shoot tip</tissue>
    </source>
</reference>
<evidence type="ECO:0000313" key="2">
    <source>
        <dbReference type="Proteomes" id="UP001151752"/>
    </source>
</evidence>
<accession>A0A9Q0PMH7</accession>
<organism evidence="1 2">
    <name type="scientific">Salix koriyanagi</name>
    <dbReference type="NCBI Taxonomy" id="2511006"/>
    <lineage>
        <taxon>Eukaryota</taxon>
        <taxon>Viridiplantae</taxon>
        <taxon>Streptophyta</taxon>
        <taxon>Embryophyta</taxon>
        <taxon>Tracheophyta</taxon>
        <taxon>Spermatophyta</taxon>
        <taxon>Magnoliopsida</taxon>
        <taxon>eudicotyledons</taxon>
        <taxon>Gunneridae</taxon>
        <taxon>Pentapetalae</taxon>
        <taxon>rosids</taxon>
        <taxon>fabids</taxon>
        <taxon>Malpighiales</taxon>
        <taxon>Salicaceae</taxon>
        <taxon>Saliceae</taxon>
        <taxon>Salix</taxon>
    </lineage>
</organism>
<gene>
    <name evidence="1" type="ORF">OIU74_015614</name>
</gene>
<proteinExistence type="predicted"/>
<comment type="caution">
    <text evidence="1">The sequence shown here is derived from an EMBL/GenBank/DDBJ whole genome shotgun (WGS) entry which is preliminary data.</text>
</comment>
<protein>
    <submittedName>
        <fullName evidence="1">Uncharacterized protein</fullName>
    </submittedName>
</protein>